<keyword evidence="10" id="KW-1185">Reference proteome</keyword>
<feature type="domain" description="C3H1-type" evidence="8">
    <location>
        <begin position="13"/>
        <end position="39"/>
    </location>
</feature>
<gene>
    <name evidence="9" type="ORF">GWK47_001265</name>
</gene>
<dbReference type="GO" id="GO:0005654">
    <property type="term" value="C:nucleoplasm"/>
    <property type="evidence" value="ECO:0007669"/>
    <property type="project" value="TreeGrafter"/>
</dbReference>
<dbReference type="InterPro" id="IPR000571">
    <property type="entry name" value="Znf_CCCH"/>
</dbReference>
<evidence type="ECO:0000313" key="9">
    <source>
        <dbReference type="EMBL" id="KAG0715617.1"/>
    </source>
</evidence>
<dbReference type="InterPro" id="IPR054429">
    <property type="entry name" value="Znf-CCCH_Muscleblind-like"/>
</dbReference>
<comment type="caution">
    <text evidence="9">The sequence shown here is derived from an EMBL/GenBank/DDBJ whole genome shotgun (WGS) entry which is preliminary data.</text>
</comment>
<evidence type="ECO:0000256" key="1">
    <source>
        <dbReference type="ARBA" id="ARBA00022723"/>
    </source>
</evidence>
<evidence type="ECO:0000259" key="8">
    <source>
        <dbReference type="PROSITE" id="PS50103"/>
    </source>
</evidence>
<dbReference type="GO" id="GO:0008270">
    <property type="term" value="F:zinc ion binding"/>
    <property type="evidence" value="ECO:0007669"/>
    <property type="project" value="UniProtKB-KW"/>
</dbReference>
<dbReference type="GO" id="GO:0005737">
    <property type="term" value="C:cytoplasm"/>
    <property type="evidence" value="ECO:0007669"/>
    <property type="project" value="TreeGrafter"/>
</dbReference>
<dbReference type="SMART" id="SM00356">
    <property type="entry name" value="ZnF_C3H1"/>
    <property type="match status" value="2"/>
</dbReference>
<dbReference type="PANTHER" id="PTHR12675">
    <property type="entry name" value="MUSCLEBLIND-LIKE PROTEIN"/>
    <property type="match status" value="1"/>
</dbReference>
<dbReference type="Gene3D" id="3.30.1370.210">
    <property type="match status" value="1"/>
</dbReference>
<dbReference type="PROSITE" id="PS50103">
    <property type="entry name" value="ZF_C3H1"/>
    <property type="match status" value="2"/>
</dbReference>
<name>A0A8J4XXU3_CHIOP</name>
<evidence type="ECO:0000256" key="2">
    <source>
        <dbReference type="ARBA" id="ARBA00022737"/>
    </source>
</evidence>
<comment type="similarity">
    <text evidence="5">Belongs to the muscleblind family.</text>
</comment>
<dbReference type="GO" id="GO:0003723">
    <property type="term" value="F:RNA binding"/>
    <property type="evidence" value="ECO:0007669"/>
    <property type="project" value="TreeGrafter"/>
</dbReference>
<sequence length="342" mass="35892">MRLAYCVSCSQLLDTLQVCRDFKYGQCVRPACKFVHLLEVFSFLHHACNVHGQSEALAAVLGRVMARRPCGHTEHKAVESTNTELAIPVHGDSQTEAVSVRRRGCGAWPGFSLTPPVFADHVEVTDMKVSVCRDAVKGKCGRGLCKYYHLPVLLPPAPLDPHSARTHSAPRHHTLHNPPTHTLVLDNAYYLEANNNNINISGSSAGGAAASPTPLAAAAAAAAASSSNGNGELAGPSALQVIAGLAAPNNIILKQTLDCCANTTKSRASEAPTSGLGGHAPRRLSVPPPPGTEGSRPGTHPPWPRPIVSSRGASVTEVARAGAPPPRHAGPLPRQRCSEKLG</sequence>
<dbReference type="AlphaFoldDB" id="A0A8J4XXU3"/>
<evidence type="ECO:0000256" key="5">
    <source>
        <dbReference type="ARBA" id="ARBA00038226"/>
    </source>
</evidence>
<accession>A0A8J4XXU3</accession>
<keyword evidence="3 6" id="KW-0863">Zinc-finger</keyword>
<dbReference type="EMBL" id="JACEEZ010019539">
    <property type="protein sequence ID" value="KAG0715617.1"/>
    <property type="molecule type" value="Genomic_DNA"/>
</dbReference>
<reference evidence="9" key="1">
    <citation type="submission" date="2020-07" db="EMBL/GenBank/DDBJ databases">
        <title>The High-quality genome of the commercially important snow crab, Chionoecetes opilio.</title>
        <authorList>
            <person name="Jeong J.-H."/>
            <person name="Ryu S."/>
        </authorList>
    </citation>
    <scope>NUCLEOTIDE SEQUENCE</scope>
    <source>
        <strain evidence="9">MADBK_172401_WGS</strain>
        <tissue evidence="9">Digestive gland</tissue>
    </source>
</reference>
<feature type="zinc finger region" description="C3H1-type" evidence="6">
    <location>
        <begin position="126"/>
        <end position="152"/>
    </location>
</feature>
<dbReference type="GO" id="GO:0043484">
    <property type="term" value="P:regulation of RNA splicing"/>
    <property type="evidence" value="ECO:0007669"/>
    <property type="project" value="TreeGrafter"/>
</dbReference>
<evidence type="ECO:0000256" key="4">
    <source>
        <dbReference type="ARBA" id="ARBA00022833"/>
    </source>
</evidence>
<evidence type="ECO:0000313" key="10">
    <source>
        <dbReference type="Proteomes" id="UP000770661"/>
    </source>
</evidence>
<evidence type="ECO:0000256" key="7">
    <source>
        <dbReference type="SAM" id="MobiDB-lite"/>
    </source>
</evidence>
<dbReference type="OrthoDB" id="6285980at2759"/>
<feature type="zinc finger region" description="C3H1-type" evidence="6">
    <location>
        <begin position="13"/>
        <end position="39"/>
    </location>
</feature>
<keyword evidence="4 6" id="KW-0862">Zinc</keyword>
<dbReference type="Proteomes" id="UP000770661">
    <property type="component" value="Unassembled WGS sequence"/>
</dbReference>
<organism evidence="9 10">
    <name type="scientific">Chionoecetes opilio</name>
    <name type="common">Atlantic snow crab</name>
    <name type="synonym">Cancer opilio</name>
    <dbReference type="NCBI Taxonomy" id="41210"/>
    <lineage>
        <taxon>Eukaryota</taxon>
        <taxon>Metazoa</taxon>
        <taxon>Ecdysozoa</taxon>
        <taxon>Arthropoda</taxon>
        <taxon>Crustacea</taxon>
        <taxon>Multicrustacea</taxon>
        <taxon>Malacostraca</taxon>
        <taxon>Eumalacostraca</taxon>
        <taxon>Eucarida</taxon>
        <taxon>Decapoda</taxon>
        <taxon>Pleocyemata</taxon>
        <taxon>Brachyura</taxon>
        <taxon>Eubrachyura</taxon>
        <taxon>Majoidea</taxon>
        <taxon>Majidae</taxon>
        <taxon>Chionoecetes</taxon>
    </lineage>
</organism>
<evidence type="ECO:0000256" key="3">
    <source>
        <dbReference type="ARBA" id="ARBA00022771"/>
    </source>
</evidence>
<feature type="region of interest" description="Disordered" evidence="7">
    <location>
        <begin position="267"/>
        <end position="342"/>
    </location>
</feature>
<keyword evidence="2" id="KW-0677">Repeat</keyword>
<proteinExistence type="inferred from homology"/>
<dbReference type="PANTHER" id="PTHR12675:SF12">
    <property type="entry name" value="PROTEIN MUSCLEBLIND"/>
    <property type="match status" value="1"/>
</dbReference>
<keyword evidence="1 6" id="KW-0479">Metal-binding</keyword>
<protein>
    <recommendedName>
        <fullName evidence="8">C3H1-type domain-containing protein</fullName>
    </recommendedName>
</protein>
<feature type="domain" description="C3H1-type" evidence="8">
    <location>
        <begin position="126"/>
        <end position="152"/>
    </location>
</feature>
<dbReference type="Pfam" id="PF22628">
    <property type="entry name" value="zf-CCCH_10"/>
    <property type="match status" value="1"/>
</dbReference>
<evidence type="ECO:0000256" key="6">
    <source>
        <dbReference type="PROSITE-ProRule" id="PRU00723"/>
    </source>
</evidence>